<feature type="transmembrane region" description="Helical" evidence="12">
    <location>
        <begin position="527"/>
        <end position="550"/>
    </location>
</feature>
<evidence type="ECO:0000256" key="10">
    <source>
        <dbReference type="ARBA" id="ARBA00023303"/>
    </source>
</evidence>
<dbReference type="InterPro" id="IPR036719">
    <property type="entry name" value="Neuro-gated_channel_TM_sf"/>
</dbReference>
<keyword evidence="6" id="KW-0732">Signal</keyword>
<reference evidence="15 16" key="1">
    <citation type="journal article" date="2007" name="Nature">
        <title>Evolution of genes and genomes on the Drosophila phylogeny.</title>
        <authorList>
            <consortium name="Drosophila 12 Genomes Consortium"/>
            <person name="Clark A.G."/>
            <person name="Eisen M.B."/>
            <person name="Smith D.R."/>
            <person name="Bergman C.M."/>
            <person name="Oliver B."/>
            <person name="Markow T.A."/>
            <person name="Kaufman T.C."/>
            <person name="Kellis M."/>
            <person name="Gelbart W."/>
            <person name="Iyer V.N."/>
            <person name="Pollard D.A."/>
            <person name="Sackton T.B."/>
            <person name="Larracuente A.M."/>
            <person name="Singh N.D."/>
            <person name="Abad J.P."/>
            <person name="Abt D.N."/>
            <person name="Adryan B."/>
            <person name="Aguade M."/>
            <person name="Akashi H."/>
            <person name="Anderson W.W."/>
            <person name="Aquadro C.F."/>
            <person name="Ardell D.H."/>
            <person name="Arguello R."/>
            <person name="Artieri C.G."/>
            <person name="Barbash D.A."/>
            <person name="Barker D."/>
            <person name="Barsanti P."/>
            <person name="Batterham P."/>
            <person name="Batzoglou S."/>
            <person name="Begun D."/>
            <person name="Bhutkar A."/>
            <person name="Blanco E."/>
            <person name="Bosak S.A."/>
            <person name="Bradley R.K."/>
            <person name="Brand A.D."/>
            <person name="Brent M.R."/>
            <person name="Brooks A.N."/>
            <person name="Brown R.H."/>
            <person name="Butlin R.K."/>
            <person name="Caggese C."/>
            <person name="Calvi B.R."/>
            <person name="Bernardo de Carvalho A."/>
            <person name="Caspi A."/>
            <person name="Castrezana S."/>
            <person name="Celniker S.E."/>
            <person name="Chang J.L."/>
            <person name="Chapple C."/>
            <person name="Chatterji S."/>
            <person name="Chinwalla A."/>
            <person name="Civetta A."/>
            <person name="Clifton S.W."/>
            <person name="Comeron J.M."/>
            <person name="Costello J.C."/>
            <person name="Coyne J.A."/>
            <person name="Daub J."/>
            <person name="David R.G."/>
            <person name="Delcher A.L."/>
            <person name="Delehaunty K."/>
            <person name="Do C.B."/>
            <person name="Ebling H."/>
            <person name="Edwards K."/>
            <person name="Eickbush T."/>
            <person name="Evans J.D."/>
            <person name="Filipski A."/>
            <person name="Findeiss S."/>
            <person name="Freyhult E."/>
            <person name="Fulton L."/>
            <person name="Fulton R."/>
            <person name="Garcia A.C."/>
            <person name="Gardiner A."/>
            <person name="Garfield D.A."/>
            <person name="Garvin B.E."/>
            <person name="Gibson G."/>
            <person name="Gilbert D."/>
            <person name="Gnerre S."/>
            <person name="Godfrey J."/>
            <person name="Good R."/>
            <person name="Gotea V."/>
            <person name="Gravely B."/>
            <person name="Greenberg A.J."/>
            <person name="Griffiths-Jones S."/>
            <person name="Gross S."/>
            <person name="Guigo R."/>
            <person name="Gustafson E.A."/>
            <person name="Haerty W."/>
            <person name="Hahn M.W."/>
            <person name="Halligan D.L."/>
            <person name="Halpern A.L."/>
            <person name="Halter G.M."/>
            <person name="Han M.V."/>
            <person name="Heger A."/>
            <person name="Hillier L."/>
            <person name="Hinrichs A.S."/>
            <person name="Holmes I."/>
            <person name="Hoskins R.A."/>
            <person name="Hubisz M.J."/>
            <person name="Hultmark D."/>
            <person name="Huntley M.A."/>
            <person name="Jaffe D.B."/>
            <person name="Jagadeeshan S."/>
            <person name="Jeck W.R."/>
            <person name="Johnson J."/>
            <person name="Jones C.D."/>
            <person name="Jordan W.C."/>
            <person name="Karpen G.H."/>
            <person name="Kataoka E."/>
            <person name="Keightley P.D."/>
            <person name="Kheradpour P."/>
            <person name="Kirkness E.F."/>
            <person name="Koerich L.B."/>
            <person name="Kristiansen K."/>
            <person name="Kudrna D."/>
            <person name="Kulathinal R.J."/>
            <person name="Kumar S."/>
            <person name="Kwok R."/>
            <person name="Lander E."/>
            <person name="Langley C.H."/>
            <person name="Lapoint R."/>
            <person name="Lazzaro B.P."/>
            <person name="Lee S.J."/>
            <person name="Levesque L."/>
            <person name="Li R."/>
            <person name="Lin C.F."/>
            <person name="Lin M.F."/>
            <person name="Lindblad-Toh K."/>
            <person name="Llopart A."/>
            <person name="Long M."/>
            <person name="Low L."/>
            <person name="Lozovsky E."/>
            <person name="Lu J."/>
            <person name="Luo M."/>
            <person name="Machado C.A."/>
            <person name="Makalowski W."/>
            <person name="Marzo M."/>
            <person name="Matsuda M."/>
            <person name="Matzkin L."/>
            <person name="McAllister B."/>
            <person name="McBride C.S."/>
            <person name="McKernan B."/>
            <person name="McKernan K."/>
            <person name="Mendez-Lago M."/>
            <person name="Minx P."/>
            <person name="Mollenhauer M.U."/>
            <person name="Montooth K."/>
            <person name="Mount S.M."/>
            <person name="Mu X."/>
            <person name="Myers E."/>
            <person name="Negre B."/>
            <person name="Newfeld S."/>
            <person name="Nielsen R."/>
            <person name="Noor M.A."/>
            <person name="O'Grady P."/>
            <person name="Pachter L."/>
            <person name="Papaceit M."/>
            <person name="Parisi M.J."/>
            <person name="Parisi M."/>
            <person name="Parts L."/>
            <person name="Pedersen J.S."/>
            <person name="Pesole G."/>
            <person name="Phillippy A.M."/>
            <person name="Ponting C.P."/>
            <person name="Pop M."/>
            <person name="Porcelli D."/>
            <person name="Powell J.R."/>
            <person name="Prohaska S."/>
            <person name="Pruitt K."/>
            <person name="Puig M."/>
            <person name="Quesneville H."/>
            <person name="Ram K.R."/>
            <person name="Rand D."/>
            <person name="Rasmussen M.D."/>
            <person name="Reed L.K."/>
            <person name="Reenan R."/>
            <person name="Reily A."/>
            <person name="Remington K.A."/>
            <person name="Rieger T.T."/>
            <person name="Ritchie M.G."/>
            <person name="Robin C."/>
            <person name="Rogers Y.H."/>
            <person name="Rohde C."/>
            <person name="Rozas J."/>
            <person name="Rubenfield M.J."/>
            <person name="Ruiz A."/>
            <person name="Russo S."/>
            <person name="Salzberg S.L."/>
            <person name="Sanchez-Gracia A."/>
            <person name="Saranga D.J."/>
            <person name="Sato H."/>
            <person name="Schaeffer S.W."/>
            <person name="Schatz M.C."/>
            <person name="Schlenke T."/>
            <person name="Schwartz R."/>
            <person name="Segarra C."/>
            <person name="Singh R.S."/>
            <person name="Sirot L."/>
            <person name="Sirota M."/>
            <person name="Sisneros N.B."/>
            <person name="Smith C.D."/>
            <person name="Smith T.F."/>
            <person name="Spieth J."/>
            <person name="Stage D.E."/>
            <person name="Stark A."/>
            <person name="Stephan W."/>
            <person name="Strausberg R.L."/>
            <person name="Strempel S."/>
            <person name="Sturgill D."/>
            <person name="Sutton G."/>
            <person name="Sutton G.G."/>
            <person name="Tao W."/>
            <person name="Teichmann S."/>
            <person name="Tobari Y.N."/>
            <person name="Tomimura Y."/>
            <person name="Tsolas J.M."/>
            <person name="Valente V.L."/>
            <person name="Venter E."/>
            <person name="Venter J.C."/>
            <person name="Vicario S."/>
            <person name="Vieira F.G."/>
            <person name="Vilella A.J."/>
            <person name="Villasante A."/>
            <person name="Walenz B."/>
            <person name="Wang J."/>
            <person name="Wasserman M."/>
            <person name="Watts T."/>
            <person name="Wilson D."/>
            <person name="Wilson R.K."/>
            <person name="Wing R.A."/>
            <person name="Wolfner M.F."/>
            <person name="Wong A."/>
            <person name="Wong G.K."/>
            <person name="Wu C.I."/>
            <person name="Wu G."/>
            <person name="Yamamoto D."/>
            <person name="Yang H.P."/>
            <person name="Yang S.P."/>
            <person name="Yorke J.A."/>
            <person name="Yoshida K."/>
            <person name="Zdobnov E."/>
            <person name="Zhang P."/>
            <person name="Zhang Y."/>
            <person name="Zimin A.V."/>
            <person name="Baldwin J."/>
            <person name="Abdouelleil A."/>
            <person name="Abdulkadir J."/>
            <person name="Abebe A."/>
            <person name="Abera B."/>
            <person name="Abreu J."/>
            <person name="Acer S.C."/>
            <person name="Aftuck L."/>
            <person name="Alexander A."/>
            <person name="An P."/>
            <person name="Anderson E."/>
            <person name="Anderson S."/>
            <person name="Arachi H."/>
            <person name="Azer M."/>
            <person name="Bachantsang P."/>
            <person name="Barry A."/>
            <person name="Bayul T."/>
            <person name="Berlin A."/>
            <person name="Bessette D."/>
            <person name="Bloom T."/>
            <person name="Blye J."/>
            <person name="Boguslavskiy L."/>
            <person name="Bonnet C."/>
            <person name="Boukhgalter B."/>
            <person name="Bourzgui I."/>
            <person name="Brown A."/>
            <person name="Cahill P."/>
            <person name="Channer S."/>
            <person name="Cheshatsang Y."/>
            <person name="Chuda L."/>
            <person name="Citroen M."/>
            <person name="Collymore A."/>
            <person name="Cooke P."/>
            <person name="Costello M."/>
            <person name="D'Aco K."/>
            <person name="Daza R."/>
            <person name="De Haan G."/>
            <person name="DeGray S."/>
            <person name="DeMaso C."/>
            <person name="Dhargay N."/>
            <person name="Dooley K."/>
            <person name="Dooley E."/>
            <person name="Doricent M."/>
            <person name="Dorje P."/>
            <person name="Dorjee K."/>
            <person name="Dupes A."/>
            <person name="Elong R."/>
            <person name="Falk J."/>
            <person name="Farina A."/>
            <person name="Faro S."/>
            <person name="Ferguson D."/>
            <person name="Fisher S."/>
            <person name="Foley C.D."/>
            <person name="Franke A."/>
            <person name="Friedrich D."/>
            <person name="Gadbois L."/>
            <person name="Gearin G."/>
            <person name="Gearin C.R."/>
            <person name="Giannoukos G."/>
            <person name="Goode T."/>
            <person name="Graham J."/>
            <person name="Grandbois E."/>
            <person name="Grewal S."/>
            <person name="Gyaltsen K."/>
            <person name="Hafez N."/>
            <person name="Hagos B."/>
            <person name="Hall J."/>
            <person name="Henson C."/>
            <person name="Hollinger A."/>
            <person name="Honan T."/>
            <person name="Huard M.D."/>
            <person name="Hughes L."/>
            <person name="Hurhula B."/>
            <person name="Husby M.E."/>
            <person name="Kamat A."/>
            <person name="Kanga B."/>
            <person name="Kashin S."/>
            <person name="Khazanovich D."/>
            <person name="Kisner P."/>
            <person name="Lance K."/>
            <person name="Lara M."/>
            <person name="Lee W."/>
            <person name="Lennon N."/>
            <person name="Letendre F."/>
            <person name="LeVine R."/>
            <person name="Lipovsky A."/>
            <person name="Liu X."/>
            <person name="Liu J."/>
            <person name="Liu S."/>
            <person name="Lokyitsang T."/>
            <person name="Lokyitsang Y."/>
            <person name="Lubonja R."/>
            <person name="Lui A."/>
            <person name="MacDonald P."/>
            <person name="Magnisalis V."/>
            <person name="Maru K."/>
            <person name="Matthews C."/>
            <person name="McCusker W."/>
            <person name="McDonough S."/>
            <person name="Mehta T."/>
            <person name="Meldrim J."/>
            <person name="Meneus L."/>
            <person name="Mihai O."/>
            <person name="Mihalev A."/>
            <person name="Mihova T."/>
            <person name="Mittelman R."/>
            <person name="Mlenga V."/>
            <person name="Montmayeur A."/>
            <person name="Mulrain L."/>
            <person name="Navidi A."/>
            <person name="Naylor J."/>
            <person name="Negash T."/>
            <person name="Nguyen T."/>
            <person name="Nguyen N."/>
            <person name="Nicol R."/>
            <person name="Norbu C."/>
            <person name="Norbu N."/>
            <person name="Novod N."/>
            <person name="O'Neill B."/>
            <person name="Osman S."/>
            <person name="Markiewicz E."/>
            <person name="Oyono O.L."/>
            <person name="Patti C."/>
            <person name="Phunkhang P."/>
            <person name="Pierre F."/>
            <person name="Priest M."/>
            <person name="Raghuraman S."/>
            <person name="Rege F."/>
            <person name="Reyes R."/>
            <person name="Rise C."/>
            <person name="Rogov P."/>
            <person name="Ross K."/>
            <person name="Ryan E."/>
            <person name="Settipalli S."/>
            <person name="Shea T."/>
            <person name="Sherpa N."/>
            <person name="Shi L."/>
            <person name="Shih D."/>
            <person name="Sparrow T."/>
            <person name="Spaulding J."/>
            <person name="Stalker J."/>
            <person name="Stange-Thomann N."/>
            <person name="Stavropoulos S."/>
            <person name="Stone C."/>
            <person name="Strader C."/>
            <person name="Tesfaye S."/>
            <person name="Thomson T."/>
            <person name="Thoulutsang Y."/>
            <person name="Thoulutsang D."/>
            <person name="Topham K."/>
            <person name="Topping I."/>
            <person name="Tsamla T."/>
            <person name="Vassiliev H."/>
            <person name="Vo A."/>
            <person name="Wangchuk T."/>
            <person name="Wangdi T."/>
            <person name="Weiand M."/>
            <person name="Wilkinson J."/>
            <person name="Wilson A."/>
            <person name="Yadav S."/>
            <person name="Young G."/>
            <person name="Yu Q."/>
            <person name="Zembek L."/>
            <person name="Zhong D."/>
            <person name="Zimmer A."/>
            <person name="Zwirko Z."/>
            <person name="Jaffe D.B."/>
            <person name="Alvarez P."/>
            <person name="Brockman W."/>
            <person name="Butler J."/>
            <person name="Chin C."/>
            <person name="Gnerre S."/>
            <person name="Grabherr M."/>
            <person name="Kleber M."/>
            <person name="Mauceli E."/>
            <person name="MacCallum I."/>
        </authorList>
    </citation>
    <scope>NUCLEOTIDE SEQUENCE [LARGE SCALE GENOMIC DNA]</scope>
    <source>
        <strain evidence="16">Tucson 15010-1051.87</strain>
    </source>
</reference>
<evidence type="ECO:0000256" key="2">
    <source>
        <dbReference type="ARBA" id="ARBA00004236"/>
    </source>
</evidence>
<keyword evidence="10" id="KW-0407">Ion channel</keyword>
<feature type="transmembrane region" description="Helical" evidence="12">
    <location>
        <begin position="215"/>
        <end position="239"/>
    </location>
</feature>
<feature type="domain" description="Neurotransmitter-gated ion-channel transmembrane" evidence="14">
    <location>
        <begin position="534"/>
        <end position="639"/>
    </location>
</feature>
<evidence type="ECO:0000259" key="13">
    <source>
        <dbReference type="Pfam" id="PF02931"/>
    </source>
</evidence>
<dbReference type="CDD" id="cd18987">
    <property type="entry name" value="LGIC_ECD_anion"/>
    <property type="match status" value="1"/>
</dbReference>
<dbReference type="InterPro" id="IPR006201">
    <property type="entry name" value="Neur_channel"/>
</dbReference>
<protein>
    <submittedName>
        <fullName evidence="15">Uncharacterized protein, isoform B</fullName>
    </submittedName>
</protein>
<evidence type="ECO:0000256" key="9">
    <source>
        <dbReference type="ARBA" id="ARBA00023136"/>
    </source>
</evidence>
<dbReference type="PANTHER" id="PTHR18945">
    <property type="entry name" value="NEUROTRANSMITTER GATED ION CHANNEL"/>
    <property type="match status" value="1"/>
</dbReference>
<organism evidence="15 16">
    <name type="scientific">Drosophila virilis</name>
    <name type="common">Fruit fly</name>
    <dbReference type="NCBI Taxonomy" id="7244"/>
    <lineage>
        <taxon>Eukaryota</taxon>
        <taxon>Metazoa</taxon>
        <taxon>Ecdysozoa</taxon>
        <taxon>Arthropoda</taxon>
        <taxon>Hexapoda</taxon>
        <taxon>Insecta</taxon>
        <taxon>Pterygota</taxon>
        <taxon>Neoptera</taxon>
        <taxon>Endopterygota</taxon>
        <taxon>Diptera</taxon>
        <taxon>Brachycera</taxon>
        <taxon>Muscomorpha</taxon>
        <taxon>Ephydroidea</taxon>
        <taxon>Drosophilidae</taxon>
        <taxon>Drosophila</taxon>
    </lineage>
</organism>
<evidence type="ECO:0000256" key="11">
    <source>
        <dbReference type="SAM" id="MobiDB-lite"/>
    </source>
</evidence>
<dbReference type="GO" id="GO:0005254">
    <property type="term" value="F:chloride channel activity"/>
    <property type="evidence" value="ECO:0007669"/>
    <property type="project" value="UniProtKB-ARBA"/>
</dbReference>
<comment type="subcellular location">
    <subcellularLocation>
        <location evidence="2">Cell membrane</location>
    </subcellularLocation>
    <subcellularLocation>
        <location evidence="1">Membrane</location>
        <topology evidence="1">Multi-pass membrane protein</topology>
    </subcellularLocation>
</comment>
<dbReference type="FunFam" id="1.20.58.390:FF:000021">
    <property type="entry name" value="glutamate-gated chloride channel isoform X12"/>
    <property type="match status" value="1"/>
</dbReference>
<name>A0A0Q9WUB4_DROVI</name>
<dbReference type="SUPFAM" id="SSF90112">
    <property type="entry name" value="Neurotransmitter-gated ion-channel transmembrane pore"/>
    <property type="match status" value="1"/>
</dbReference>
<proteinExistence type="predicted"/>
<evidence type="ECO:0000256" key="8">
    <source>
        <dbReference type="ARBA" id="ARBA00023065"/>
    </source>
</evidence>
<dbReference type="SUPFAM" id="SSF63712">
    <property type="entry name" value="Nicotinic receptor ligand binding domain-like"/>
    <property type="match status" value="1"/>
</dbReference>
<dbReference type="Proteomes" id="UP000008792">
    <property type="component" value="Unassembled WGS sequence"/>
</dbReference>
<evidence type="ECO:0000256" key="6">
    <source>
        <dbReference type="ARBA" id="ARBA00022729"/>
    </source>
</evidence>
<evidence type="ECO:0000313" key="15">
    <source>
        <dbReference type="EMBL" id="KRF85249.1"/>
    </source>
</evidence>
<dbReference type="CDD" id="cd19049">
    <property type="entry name" value="LGIC_TM_anion"/>
    <property type="match status" value="1"/>
</dbReference>
<evidence type="ECO:0000256" key="4">
    <source>
        <dbReference type="ARBA" id="ARBA00022475"/>
    </source>
</evidence>
<dbReference type="InterPro" id="IPR006028">
    <property type="entry name" value="GABAA/Glycine_rcpt"/>
</dbReference>
<dbReference type="AlphaFoldDB" id="A0A0Q9WUB4"/>
<keyword evidence="16" id="KW-1185">Reference proteome</keyword>
<dbReference type="InterPro" id="IPR038050">
    <property type="entry name" value="Neuro_actylchol_rec"/>
</dbReference>
<dbReference type="EMBL" id="CH940647">
    <property type="protein sequence ID" value="KRF85249.1"/>
    <property type="molecule type" value="Genomic_DNA"/>
</dbReference>
<accession>A0A0Q9WUB4</accession>
<feature type="transmembrane region" description="Helical" evidence="12">
    <location>
        <begin position="591"/>
        <end position="613"/>
    </location>
</feature>
<dbReference type="InterPro" id="IPR006202">
    <property type="entry name" value="Neur_chan_lig-bd"/>
</dbReference>
<dbReference type="Gene3D" id="2.70.170.10">
    <property type="entry name" value="Neurotransmitter-gated ion-channel ligand-binding domain"/>
    <property type="match status" value="1"/>
</dbReference>
<dbReference type="GO" id="GO:0099095">
    <property type="term" value="F:ligand-gated monoatomic anion channel activity"/>
    <property type="evidence" value="ECO:0007669"/>
    <property type="project" value="UniProtKB-ARBA"/>
</dbReference>
<feature type="transmembrane region" description="Helical" evidence="12">
    <location>
        <begin position="711"/>
        <end position="732"/>
    </location>
</feature>
<dbReference type="GO" id="GO:0005886">
    <property type="term" value="C:plasma membrane"/>
    <property type="evidence" value="ECO:0007669"/>
    <property type="project" value="UniProtKB-SubCell"/>
</dbReference>
<feature type="domain" description="Neurotransmitter-gated ion-channel ligand-binding" evidence="13">
    <location>
        <begin position="334"/>
        <end position="522"/>
    </location>
</feature>
<dbReference type="GO" id="GO:0004888">
    <property type="term" value="F:transmembrane signaling receptor activity"/>
    <property type="evidence" value="ECO:0007669"/>
    <property type="project" value="InterPro"/>
</dbReference>
<keyword evidence="4" id="KW-1003">Cell membrane</keyword>
<dbReference type="Pfam" id="PF02931">
    <property type="entry name" value="Neur_chan_LBD"/>
    <property type="match status" value="1"/>
</dbReference>
<sequence length="736" mass="83137">MGCVFESAREQPKQSTTKQTQNQCSRITSTLVRNIEIKDNYKQSHKTQTAAATATAKHLKAAAQVLLAEQRQQQQQQQQQFFQVAHDNKVALATRETILTINIQASRQPSTLQINCSNCYSRSTKITKNEQRRYRRIHWCQHHAARGCGSCTGRSTDIGAKATLAGISSQAQTDLANLLDEKGKDRQEQHEKDGRRDVEQPLAYLTWRLGNVASAVVPITMSAAILSTLSTTLAAGYQYLAQHYKQYSQSFSFYAASSVVLMLCYLTTTSMAAATQSETVAIDKHPIFDESSSDKEILDLLLEKKRYDKRLLPPVNDEDFCCGLQSPDMATNQNARRPHNRGTLTVNVNVLLLSLASPDESSLKYEVEFLLNQQWNDPRLQYGNKSHYDFLNALHHHDSIWTPDTYFIMHGDFKDPIIPMHFALRIFRNGTITYAMRRHLILSCQGSLHIFPFDDPKCSFSMESISYEEAQIKYVWKNDEDTLRKSPSLTTLNAYLIKNQTTACDQNSWRGNYSCLQVEMTFTRDRAYYFTTVFIPGIILVTSSFITFWLEWNAVPARVMIGVTTMLNFFTTSNGFRSTLPVVSNLTAMNVWDGVCMCFIYASLLEFVCVNYVGRKRPLHNVVYRPGENPVTQRLPAVLSRIGVILASPLPGEKRRDAGAPNEIVACTTCGSSNSPCTHSANNGCATETCFVQMRKKEPPHPIRVAKTIDVIARITFPTAYAIFLIFFFVHYKGFS</sequence>
<keyword evidence="7 12" id="KW-1133">Transmembrane helix</keyword>
<evidence type="ECO:0000256" key="5">
    <source>
        <dbReference type="ARBA" id="ARBA00022692"/>
    </source>
</evidence>
<evidence type="ECO:0000256" key="12">
    <source>
        <dbReference type="SAM" id="Phobius"/>
    </source>
</evidence>
<evidence type="ECO:0000313" key="16">
    <source>
        <dbReference type="Proteomes" id="UP000008792"/>
    </source>
</evidence>
<keyword evidence="9 12" id="KW-0472">Membrane</keyword>
<dbReference type="Pfam" id="PF02932">
    <property type="entry name" value="Neur_chan_memb"/>
    <property type="match status" value="1"/>
</dbReference>
<feature type="compositionally biased region" description="Polar residues" evidence="11">
    <location>
        <begin position="13"/>
        <end position="22"/>
    </location>
</feature>
<evidence type="ECO:0000256" key="7">
    <source>
        <dbReference type="ARBA" id="ARBA00022989"/>
    </source>
</evidence>
<dbReference type="GO" id="GO:0005230">
    <property type="term" value="F:extracellular ligand-gated monoatomic ion channel activity"/>
    <property type="evidence" value="ECO:0007669"/>
    <property type="project" value="InterPro"/>
</dbReference>
<evidence type="ECO:0000256" key="3">
    <source>
        <dbReference type="ARBA" id="ARBA00022448"/>
    </source>
</evidence>
<gene>
    <name evidence="15" type="primary">Dvir\GJ11221</name>
    <name evidence="15" type="ORF">Dvir_GJ11221</name>
</gene>
<dbReference type="OrthoDB" id="8173437at2759"/>
<dbReference type="PRINTS" id="PR00253">
    <property type="entry name" value="GABAARECEPTR"/>
</dbReference>
<keyword evidence="8" id="KW-0406">Ion transport</keyword>
<keyword evidence="5 12" id="KW-0812">Transmembrane</keyword>
<evidence type="ECO:0000259" key="14">
    <source>
        <dbReference type="Pfam" id="PF02932"/>
    </source>
</evidence>
<dbReference type="InterPro" id="IPR036734">
    <property type="entry name" value="Neur_chan_lig-bd_sf"/>
</dbReference>
<feature type="transmembrane region" description="Helical" evidence="12">
    <location>
        <begin position="251"/>
        <end position="274"/>
    </location>
</feature>
<dbReference type="Gene3D" id="1.20.58.390">
    <property type="entry name" value="Neurotransmitter-gated ion-channel transmembrane domain"/>
    <property type="match status" value="1"/>
</dbReference>
<dbReference type="FunFam" id="2.70.170.10:FF:000020">
    <property type="entry name" value="glutamate-gated chloride channel isoform X12"/>
    <property type="match status" value="1"/>
</dbReference>
<evidence type="ECO:0000256" key="1">
    <source>
        <dbReference type="ARBA" id="ARBA00004141"/>
    </source>
</evidence>
<keyword evidence="3" id="KW-0813">Transport</keyword>
<feature type="region of interest" description="Disordered" evidence="11">
    <location>
        <begin position="1"/>
        <end position="22"/>
    </location>
</feature>
<dbReference type="InterPro" id="IPR006029">
    <property type="entry name" value="Neurotrans-gated_channel_TM"/>
</dbReference>